<evidence type="ECO:0000313" key="4">
    <source>
        <dbReference type="Proteomes" id="UP000008514"/>
    </source>
</evidence>
<name>K4IBF1_PSYTT</name>
<evidence type="ECO:0000313" key="3">
    <source>
        <dbReference type="EMBL" id="AFU67233.1"/>
    </source>
</evidence>
<protein>
    <recommendedName>
        <fullName evidence="2">PASTA domain-containing protein</fullName>
    </recommendedName>
</protein>
<keyword evidence="1" id="KW-0472">Membrane</keyword>
<dbReference type="Gene3D" id="3.30.10.20">
    <property type="match status" value="2"/>
</dbReference>
<keyword evidence="4" id="KW-1185">Reference proteome</keyword>
<dbReference type="STRING" id="313595.P700755_000177"/>
<dbReference type="CDD" id="cd06577">
    <property type="entry name" value="PASTA_pknB"/>
    <property type="match status" value="2"/>
</dbReference>
<accession>K4IBF1</accession>
<proteinExistence type="predicted"/>
<keyword evidence="1" id="KW-0812">Transmembrane</keyword>
<dbReference type="AlphaFoldDB" id="K4IBF1"/>
<evidence type="ECO:0000259" key="2">
    <source>
        <dbReference type="PROSITE" id="PS51178"/>
    </source>
</evidence>
<dbReference type="EMBL" id="CP003879">
    <property type="protein sequence ID" value="AFU67233.1"/>
    <property type="molecule type" value="Genomic_DNA"/>
</dbReference>
<feature type="transmembrane region" description="Helical" evidence="1">
    <location>
        <begin position="12"/>
        <end position="34"/>
    </location>
</feature>
<dbReference type="eggNOG" id="COG2815">
    <property type="taxonomic scope" value="Bacteria"/>
</dbReference>
<keyword evidence="1" id="KW-1133">Transmembrane helix</keyword>
<feature type="domain" description="PASTA" evidence="2">
    <location>
        <begin position="40"/>
        <end position="108"/>
    </location>
</feature>
<dbReference type="KEGG" id="ptq:P700755_000177"/>
<dbReference type="PROSITE" id="PS51178">
    <property type="entry name" value="PASTA"/>
    <property type="match status" value="1"/>
</dbReference>
<dbReference type="Proteomes" id="UP000008514">
    <property type="component" value="Chromosome"/>
</dbReference>
<dbReference type="OrthoDB" id="9803895at2"/>
<reference evidence="3" key="2">
    <citation type="submission" date="2012-09" db="EMBL/GenBank/DDBJ databases">
        <title>The complete sequence of Psychroflexus torquis an extreme psychrophile from sea-ice that is stimulated by light.</title>
        <authorList>
            <person name="Feng S."/>
            <person name="Powell S.M."/>
            <person name="Bowman J.P."/>
        </authorList>
    </citation>
    <scope>NUCLEOTIDE SEQUENCE [LARGE SCALE GENOMIC DNA]</scope>
    <source>
        <strain evidence="3">ATCC 700755</strain>
    </source>
</reference>
<sequence length="185" mass="20947">MKLFKFIFSKTFLVQLILAVVVLVALIFGALKYLDVTTNHNETIEVPDLSKFQLDIVDKKLEEMNLRREILDSASFNPKYPPFSVLDQVPKPGKRVKVNRKIYITLNPSGYIDVEIPQNLIRKTRRQVEPTLIALGFKIGKIIMRPDIAKGAILELRHKGETIEAGDFLQKSSTIDLVVGDGSLR</sequence>
<reference evidence="3" key="1">
    <citation type="submission" date="2006-03" db="EMBL/GenBank/DDBJ databases">
        <authorList>
            <person name="Bowman J."/>
            <person name="Ferriera S."/>
            <person name="Johnson J."/>
            <person name="Kravitz S."/>
            <person name="Halpern A."/>
            <person name="Remington K."/>
            <person name="Beeson K."/>
            <person name="Tran B."/>
            <person name="Rogers Y.-H."/>
            <person name="Friedman R."/>
            <person name="Venter J.C."/>
        </authorList>
    </citation>
    <scope>NUCLEOTIDE SEQUENCE [LARGE SCALE GENOMIC DNA]</scope>
    <source>
        <strain evidence="3">ATCC 700755</strain>
    </source>
</reference>
<evidence type="ECO:0000256" key="1">
    <source>
        <dbReference type="SAM" id="Phobius"/>
    </source>
</evidence>
<gene>
    <name evidence="3" type="ordered locus">P700755_000177</name>
</gene>
<dbReference type="InterPro" id="IPR005543">
    <property type="entry name" value="PASTA_dom"/>
</dbReference>
<dbReference type="RefSeq" id="WP_015022853.1">
    <property type="nucleotide sequence ID" value="NC_018721.1"/>
</dbReference>
<organism evidence="3 4">
    <name type="scientific">Psychroflexus torquis (strain ATCC 700755 / CIP 106069 / ACAM 623)</name>
    <dbReference type="NCBI Taxonomy" id="313595"/>
    <lineage>
        <taxon>Bacteria</taxon>
        <taxon>Pseudomonadati</taxon>
        <taxon>Bacteroidota</taxon>
        <taxon>Flavobacteriia</taxon>
        <taxon>Flavobacteriales</taxon>
        <taxon>Flavobacteriaceae</taxon>
        <taxon>Psychroflexus</taxon>
    </lineage>
</organism>
<dbReference type="HOGENOM" id="CLU_061566_3_1_10"/>